<keyword evidence="3" id="KW-0966">Cell projection</keyword>
<keyword evidence="4" id="KW-0175">Coiled coil</keyword>
<protein>
    <submittedName>
        <fullName evidence="6">Uncharacterized protein</fullName>
    </submittedName>
</protein>
<sequence length="527" mass="62911">MRDSRGPAPGRIGRGNKSESHYDPWQKSRLAEDERQKRATLTREQAKFDLRSLWEDQTRKRMIEAETRRRFLAVKAKDHHEREKQREQLRQLVESEENNLMTTGKSLEEEIRERYEESCRRAQQLEQERQEADRLQALEKYEQQFREGCDLIRGEMSRRMAYEIAEDRKIQIAMKQQQKKLEAAEDAWFAEIMRQEAGNQKEDNTNKHEIYEFVPIINILFSPRSLAKQLQAQILEKQEVQKQDEEQKRKERDDLLKLQREIQEEKIRQHQSEMEKRAKVKEDLDQCLYAKQQRINEELEKLKAYETLLGKEEEMEKLAEADSLKESKKRAHDETIQYLNYVQQSKKEAEVLESHVNQLIEEAVQREAKRVQEVRRREKLARETLTQQTAQFCLQQIQDKDNARQKALDEKKTIAREYNEQIQNDRQKIEEELHEHQHRLIQYRQALEDQIAHRQKMVASSMEEAEREQNTIRETDSNTLNVINEVVHTKTSKANRHPWRVLLAQGHPGVPQWTGSLQSPTFGTKSE</sequence>
<keyword evidence="2" id="KW-0969">Cilium</keyword>
<evidence type="ECO:0000256" key="5">
    <source>
        <dbReference type="SAM" id="MobiDB-lite"/>
    </source>
</evidence>
<evidence type="ECO:0000256" key="2">
    <source>
        <dbReference type="ARBA" id="ARBA00023069"/>
    </source>
</evidence>
<feature type="coiled-coil region" evidence="4">
    <location>
        <begin position="227"/>
        <end position="315"/>
    </location>
</feature>
<feature type="coiled-coil region" evidence="4">
    <location>
        <begin position="342"/>
        <end position="377"/>
    </location>
</feature>
<feature type="compositionally biased region" description="Basic and acidic residues" evidence="5">
    <location>
        <begin position="16"/>
        <end position="37"/>
    </location>
</feature>
<evidence type="ECO:0000313" key="6">
    <source>
        <dbReference type="EMBL" id="THD26964.1"/>
    </source>
</evidence>
<keyword evidence="7" id="KW-1185">Reference proteome</keyword>
<feature type="coiled-coil region" evidence="4">
    <location>
        <begin position="79"/>
        <end position="135"/>
    </location>
</feature>
<dbReference type="PANTHER" id="PTHR31183">
    <property type="entry name" value="TRICHOPLEIN KERATIN FILAMENT-BINDING PROTEIN FAMILY MEMBER"/>
    <property type="match status" value="1"/>
</dbReference>
<comment type="subcellular location">
    <subcellularLocation>
        <location evidence="1">Cell projection</location>
        <location evidence="1">Cilium</location>
    </subcellularLocation>
</comment>
<organism evidence="6 7">
    <name type="scientific">Fasciola hepatica</name>
    <name type="common">Liver fluke</name>
    <dbReference type="NCBI Taxonomy" id="6192"/>
    <lineage>
        <taxon>Eukaryota</taxon>
        <taxon>Metazoa</taxon>
        <taxon>Spiralia</taxon>
        <taxon>Lophotrochozoa</taxon>
        <taxon>Platyhelminthes</taxon>
        <taxon>Trematoda</taxon>
        <taxon>Digenea</taxon>
        <taxon>Plagiorchiida</taxon>
        <taxon>Echinostomata</taxon>
        <taxon>Echinostomatoidea</taxon>
        <taxon>Fasciolidae</taxon>
        <taxon>Fasciola</taxon>
    </lineage>
</organism>
<reference evidence="6" key="1">
    <citation type="submission" date="2019-03" db="EMBL/GenBank/DDBJ databases">
        <title>Improved annotation for the trematode Fasciola hepatica.</title>
        <authorList>
            <person name="Choi Y.-J."/>
            <person name="Martin J."/>
            <person name="Mitreva M."/>
        </authorList>
    </citation>
    <scope>NUCLEOTIDE SEQUENCE [LARGE SCALE GENOMIC DNA]</scope>
</reference>
<feature type="region of interest" description="Disordered" evidence="5">
    <location>
        <begin position="1"/>
        <end position="39"/>
    </location>
</feature>
<dbReference type="GO" id="GO:0005929">
    <property type="term" value="C:cilium"/>
    <property type="evidence" value="ECO:0007669"/>
    <property type="project" value="UniProtKB-SubCell"/>
</dbReference>
<dbReference type="AlphaFoldDB" id="A0A4E0RMC5"/>
<evidence type="ECO:0000256" key="4">
    <source>
        <dbReference type="SAM" id="Coils"/>
    </source>
</evidence>
<comment type="caution">
    <text evidence="6">The sequence shown here is derived from an EMBL/GenBank/DDBJ whole genome shotgun (WGS) entry which is preliminary data.</text>
</comment>
<dbReference type="Proteomes" id="UP000230066">
    <property type="component" value="Unassembled WGS sequence"/>
</dbReference>
<dbReference type="PANTHER" id="PTHR31183:SF1">
    <property type="entry name" value="CILIA- AND FLAGELLA-ASSOCIATED PROTEIN 53"/>
    <property type="match status" value="1"/>
</dbReference>
<evidence type="ECO:0000256" key="3">
    <source>
        <dbReference type="ARBA" id="ARBA00023273"/>
    </source>
</evidence>
<dbReference type="InterPro" id="IPR043596">
    <property type="entry name" value="CFAP53/TCHP"/>
</dbReference>
<evidence type="ECO:0000313" key="7">
    <source>
        <dbReference type="Proteomes" id="UP000230066"/>
    </source>
</evidence>
<proteinExistence type="predicted"/>
<name>A0A4E0RMC5_FASHE</name>
<dbReference type="EMBL" id="JXXN02000572">
    <property type="protein sequence ID" value="THD26964.1"/>
    <property type="molecule type" value="Genomic_DNA"/>
</dbReference>
<accession>A0A4E0RMC5</accession>
<gene>
    <name evidence="6" type="ORF">D915_002060</name>
</gene>
<feature type="coiled-coil region" evidence="4">
    <location>
        <begin position="408"/>
        <end position="446"/>
    </location>
</feature>
<evidence type="ECO:0000256" key="1">
    <source>
        <dbReference type="ARBA" id="ARBA00004138"/>
    </source>
</evidence>